<dbReference type="RefSeq" id="YP_009274801.1">
    <property type="nucleotide sequence ID" value="NC_030920.1"/>
</dbReference>
<reference evidence="1 2" key="1">
    <citation type="journal article" date="2016" name="Genome Announc.">
        <title>Complete Genome Sequence of Bacillus megaterium Bacteriophage Eldridge.</title>
        <authorList>
            <person name="Reveille A.M."/>
            <person name="Eldridge K.A."/>
            <person name="Temple L.M."/>
        </authorList>
    </citation>
    <scope>NUCLEOTIDE SEQUENCE [LARGE SCALE GENOMIC DNA]</scope>
</reference>
<dbReference type="Proteomes" id="UP000204502">
    <property type="component" value="Segment"/>
</dbReference>
<name>A0A0Y0ASB5_9CAUD</name>
<protein>
    <submittedName>
        <fullName evidence="1">Uncharacterized protein</fullName>
    </submittedName>
</protein>
<dbReference type="GeneID" id="28801756"/>
<accession>A0A0Y0ASB5</accession>
<evidence type="ECO:0000313" key="2">
    <source>
        <dbReference type="Proteomes" id="UP000204502"/>
    </source>
</evidence>
<proteinExistence type="predicted"/>
<dbReference type="OrthoDB" id="33587at10239"/>
<dbReference type="EMBL" id="KU253712">
    <property type="protein sequence ID" value="AMB18677.1"/>
    <property type="molecule type" value="Genomic_DNA"/>
</dbReference>
<keyword evidence="2" id="KW-1185">Reference proteome</keyword>
<sequence length="111" mass="13319">MRSREEAIAELDRIHELYSSPKQNEIVARVERFVHELAEIIYQTTKNPLQKTYVTQEEYNEVVAYIQELENKKRLRDRNYFDISFGGKYEPCYGIETPWGFVRLEVEGKRQ</sequence>
<evidence type="ECO:0000313" key="1">
    <source>
        <dbReference type="EMBL" id="AMB18677.1"/>
    </source>
</evidence>
<dbReference type="KEGG" id="vg:28801756"/>
<organism evidence="1 2">
    <name type="scientific">Bacillus phage Eldridge</name>
    <dbReference type="NCBI Taxonomy" id="1776293"/>
    <lineage>
        <taxon>Viruses</taxon>
        <taxon>Duplodnaviria</taxon>
        <taxon>Heunggongvirae</taxon>
        <taxon>Uroviricota</taxon>
        <taxon>Caudoviricetes</taxon>
        <taxon>Herelleviridae</taxon>
        <taxon>Bastillevirinae</taxon>
        <taxon>Eldridgevirus</taxon>
        <taxon>Eldridgevirus eldridge</taxon>
    </lineage>
</organism>
<gene>
    <name evidence="1" type="ORF">Eldridge_097</name>
</gene>